<dbReference type="SMART" id="SM00292">
    <property type="entry name" value="BRCT"/>
    <property type="match status" value="1"/>
</dbReference>
<dbReference type="InterPro" id="IPR003583">
    <property type="entry name" value="Hlx-hairpin-Hlx_DNA-bd_motif"/>
</dbReference>
<dbReference type="RefSeq" id="WP_104763759.1">
    <property type="nucleotide sequence ID" value="NZ_FZPM01000033.1"/>
</dbReference>
<keyword evidence="6 11" id="KW-0862">Zinc</keyword>
<feature type="binding site" evidence="11">
    <location>
        <begin position="30"/>
        <end position="34"/>
    </location>
    <ligand>
        <name>NAD(+)</name>
        <dbReference type="ChEBI" id="CHEBI:57540"/>
    </ligand>
</feature>
<evidence type="ECO:0000259" key="12">
    <source>
        <dbReference type="PROSITE" id="PS50172"/>
    </source>
</evidence>
<dbReference type="OrthoDB" id="9759736at2"/>
<evidence type="ECO:0000256" key="7">
    <source>
        <dbReference type="ARBA" id="ARBA00022842"/>
    </source>
</evidence>
<keyword evidence="14" id="KW-1185">Reference proteome</keyword>
<evidence type="ECO:0000256" key="4">
    <source>
        <dbReference type="ARBA" id="ARBA00022723"/>
    </source>
</evidence>
<dbReference type="InterPro" id="IPR004150">
    <property type="entry name" value="NAD_DNA_ligase_OB"/>
</dbReference>
<keyword evidence="8 11" id="KW-0520">NAD</keyword>
<dbReference type="InterPro" id="IPR013839">
    <property type="entry name" value="DNAligase_adenylation"/>
</dbReference>
<evidence type="ECO:0000256" key="9">
    <source>
        <dbReference type="ARBA" id="ARBA00023204"/>
    </source>
</evidence>
<proteinExistence type="inferred from homology"/>
<dbReference type="NCBIfam" id="NF005932">
    <property type="entry name" value="PRK07956.1"/>
    <property type="match status" value="1"/>
</dbReference>
<dbReference type="InterPro" id="IPR036420">
    <property type="entry name" value="BRCT_dom_sf"/>
</dbReference>
<dbReference type="InterPro" id="IPR010994">
    <property type="entry name" value="RuvA_2-like"/>
</dbReference>
<keyword evidence="7 11" id="KW-0460">Magnesium</keyword>
<dbReference type="InterPro" id="IPR001679">
    <property type="entry name" value="DNA_ligase"/>
</dbReference>
<keyword evidence="3 11" id="KW-0235">DNA replication</keyword>
<keyword evidence="2 11" id="KW-0436">Ligase</keyword>
<dbReference type="GO" id="GO:0003911">
    <property type="term" value="F:DNA ligase (NAD+) activity"/>
    <property type="evidence" value="ECO:0007669"/>
    <property type="project" value="UniProtKB-UniRule"/>
</dbReference>
<dbReference type="GO" id="GO:0006260">
    <property type="term" value="P:DNA replication"/>
    <property type="evidence" value="ECO:0007669"/>
    <property type="project" value="UniProtKB-KW"/>
</dbReference>
<organism evidence="13 14">
    <name type="scientific">Helicobacter aurati</name>
    <dbReference type="NCBI Taxonomy" id="137778"/>
    <lineage>
        <taxon>Bacteria</taxon>
        <taxon>Pseudomonadati</taxon>
        <taxon>Campylobacterota</taxon>
        <taxon>Epsilonproteobacteria</taxon>
        <taxon>Campylobacterales</taxon>
        <taxon>Helicobacteraceae</taxon>
        <taxon>Helicobacter</taxon>
    </lineage>
</organism>
<feature type="binding site" evidence="11">
    <location>
        <position position="335"/>
    </location>
    <ligand>
        <name>NAD(+)</name>
        <dbReference type="ChEBI" id="CHEBI:57540"/>
    </ligand>
</feature>
<dbReference type="Pfam" id="PF01653">
    <property type="entry name" value="DNA_ligase_aden"/>
    <property type="match status" value="1"/>
</dbReference>
<feature type="binding site" evidence="11">
    <location>
        <position position="429"/>
    </location>
    <ligand>
        <name>Zn(2+)</name>
        <dbReference type="ChEBI" id="CHEBI:29105"/>
    </ligand>
</feature>
<dbReference type="SMART" id="SM00532">
    <property type="entry name" value="LIGANc"/>
    <property type="match status" value="1"/>
</dbReference>
<dbReference type="SUPFAM" id="SSF50249">
    <property type="entry name" value="Nucleic acid-binding proteins"/>
    <property type="match status" value="1"/>
</dbReference>
<feature type="binding site" evidence="11">
    <location>
        <position position="147"/>
    </location>
    <ligand>
        <name>NAD(+)</name>
        <dbReference type="ChEBI" id="CHEBI:57540"/>
    </ligand>
</feature>
<comment type="cofactor">
    <cofactor evidence="11">
        <name>Mg(2+)</name>
        <dbReference type="ChEBI" id="CHEBI:18420"/>
    </cofactor>
    <cofactor evidence="11">
        <name>Mn(2+)</name>
        <dbReference type="ChEBI" id="CHEBI:29035"/>
    </cofactor>
</comment>
<dbReference type="SUPFAM" id="SSF56091">
    <property type="entry name" value="DNA ligase/mRNA capping enzyme, catalytic domain"/>
    <property type="match status" value="1"/>
</dbReference>
<dbReference type="Proteomes" id="UP000256424">
    <property type="component" value="Unassembled WGS sequence"/>
</dbReference>
<dbReference type="GO" id="GO:0003677">
    <property type="term" value="F:DNA binding"/>
    <property type="evidence" value="ECO:0007669"/>
    <property type="project" value="InterPro"/>
</dbReference>
<accession>A0A3D8J0L9</accession>
<dbReference type="Gene3D" id="1.10.287.610">
    <property type="entry name" value="Helix hairpin bin"/>
    <property type="match status" value="1"/>
</dbReference>
<evidence type="ECO:0000256" key="8">
    <source>
        <dbReference type="ARBA" id="ARBA00023027"/>
    </source>
</evidence>
<keyword evidence="11" id="KW-0464">Manganese</keyword>
<evidence type="ECO:0000256" key="2">
    <source>
        <dbReference type="ARBA" id="ARBA00022598"/>
    </source>
</evidence>
<dbReference type="Gene3D" id="2.40.50.140">
    <property type="entry name" value="Nucleic acid-binding proteins"/>
    <property type="match status" value="1"/>
</dbReference>
<comment type="catalytic activity">
    <reaction evidence="10 11">
        <text>NAD(+) + (deoxyribonucleotide)n-3'-hydroxyl + 5'-phospho-(deoxyribonucleotide)m = (deoxyribonucleotide)n+m + AMP + beta-nicotinamide D-nucleotide.</text>
        <dbReference type="EC" id="6.5.1.2"/>
    </reaction>
</comment>
<dbReference type="InterPro" id="IPR001357">
    <property type="entry name" value="BRCT_dom"/>
</dbReference>
<evidence type="ECO:0000256" key="11">
    <source>
        <dbReference type="HAMAP-Rule" id="MF_01588"/>
    </source>
</evidence>
<feature type="binding site" evidence="11">
    <location>
        <position position="181"/>
    </location>
    <ligand>
        <name>NAD(+)</name>
        <dbReference type="ChEBI" id="CHEBI:57540"/>
    </ligand>
</feature>
<feature type="binding site" evidence="11">
    <location>
        <begin position="79"/>
        <end position="80"/>
    </location>
    <ligand>
        <name>NAD(+)</name>
        <dbReference type="ChEBI" id="CHEBI:57540"/>
    </ligand>
</feature>
<dbReference type="EMBL" id="NXLW01000021">
    <property type="protein sequence ID" value="RDU70321.1"/>
    <property type="molecule type" value="Genomic_DNA"/>
</dbReference>
<dbReference type="PROSITE" id="PS50172">
    <property type="entry name" value="BRCT"/>
    <property type="match status" value="1"/>
</dbReference>
<evidence type="ECO:0000256" key="3">
    <source>
        <dbReference type="ARBA" id="ARBA00022705"/>
    </source>
</evidence>
<keyword evidence="4 11" id="KW-0479">Metal-binding</keyword>
<dbReference type="Gene3D" id="1.10.150.20">
    <property type="entry name" value="5' to 3' exonuclease, C-terminal subdomain"/>
    <property type="match status" value="2"/>
</dbReference>
<dbReference type="SMART" id="SM00278">
    <property type="entry name" value="HhH1"/>
    <property type="match status" value="3"/>
</dbReference>
<dbReference type="FunFam" id="1.10.150.20:FF:000007">
    <property type="entry name" value="DNA ligase"/>
    <property type="match status" value="1"/>
</dbReference>
<feature type="binding site" evidence="11">
    <location>
        <position position="450"/>
    </location>
    <ligand>
        <name>Zn(2+)</name>
        <dbReference type="ChEBI" id="CHEBI:29105"/>
    </ligand>
</feature>
<feature type="domain" description="BRCT" evidence="12">
    <location>
        <begin position="627"/>
        <end position="705"/>
    </location>
</feature>
<dbReference type="InterPro" id="IPR013840">
    <property type="entry name" value="DNAligase_N"/>
</dbReference>
<feature type="binding site" evidence="11">
    <location>
        <position position="445"/>
    </location>
    <ligand>
        <name>Zn(2+)</name>
        <dbReference type="ChEBI" id="CHEBI:29105"/>
    </ligand>
</feature>
<dbReference type="CDD" id="cd00114">
    <property type="entry name" value="LIGANc"/>
    <property type="match status" value="1"/>
</dbReference>
<dbReference type="Pfam" id="PF03120">
    <property type="entry name" value="OB_DNA_ligase"/>
    <property type="match status" value="1"/>
</dbReference>
<dbReference type="Gene3D" id="3.40.50.10190">
    <property type="entry name" value="BRCT domain"/>
    <property type="match status" value="1"/>
</dbReference>
<comment type="similarity">
    <text evidence="11">Belongs to the NAD-dependent DNA ligase family. LigA subfamily.</text>
</comment>
<evidence type="ECO:0000313" key="14">
    <source>
        <dbReference type="Proteomes" id="UP000256424"/>
    </source>
</evidence>
<dbReference type="Gene3D" id="3.30.470.30">
    <property type="entry name" value="DNA ligase/mRNA capping enzyme"/>
    <property type="match status" value="1"/>
</dbReference>
<dbReference type="AlphaFoldDB" id="A0A3D8J0L9"/>
<comment type="caution">
    <text evidence="11">Lacks conserved residue(s) required for the propagation of feature annotation.</text>
</comment>
<gene>
    <name evidence="11" type="primary">ligA</name>
    <name evidence="13" type="ORF">CQA66_08580</name>
</gene>
<dbReference type="PIRSF" id="PIRSF001604">
    <property type="entry name" value="LigA"/>
    <property type="match status" value="1"/>
</dbReference>
<dbReference type="HAMAP" id="MF_01588">
    <property type="entry name" value="DNA_ligase_A"/>
    <property type="match status" value="1"/>
</dbReference>
<evidence type="ECO:0000256" key="1">
    <source>
        <dbReference type="ARBA" id="ARBA00004067"/>
    </source>
</evidence>
<reference evidence="13 14" key="1">
    <citation type="submission" date="2018-04" db="EMBL/GenBank/DDBJ databases">
        <title>Novel Campyloabacter and Helicobacter Species and Strains.</title>
        <authorList>
            <person name="Mannion A.J."/>
            <person name="Shen Z."/>
            <person name="Fox J.G."/>
        </authorList>
    </citation>
    <scope>NUCLEOTIDE SEQUENCE [LARGE SCALE GENOMIC DNA]</scope>
    <source>
        <strain evidence="13 14">MIT 97-5075</strain>
    </source>
</reference>
<comment type="function">
    <text evidence="1 11">DNA ligase that catalyzes the formation of phosphodiester linkages between 5'-phosphoryl and 3'-hydroxyl groups in double-stranded DNA using NAD as a coenzyme and as the energy source for the reaction. It is essential for DNA replication and repair of damaged DNA.</text>
</comment>
<evidence type="ECO:0000313" key="13">
    <source>
        <dbReference type="EMBL" id="RDU70321.1"/>
    </source>
</evidence>
<feature type="binding site" evidence="11">
    <location>
        <position position="432"/>
    </location>
    <ligand>
        <name>Zn(2+)</name>
        <dbReference type="ChEBI" id="CHEBI:29105"/>
    </ligand>
</feature>
<dbReference type="Pfam" id="PF00533">
    <property type="entry name" value="BRCT"/>
    <property type="match status" value="1"/>
</dbReference>
<feature type="active site" description="N6-AMP-lysine intermediate" evidence="11">
    <location>
        <position position="126"/>
    </location>
</feature>
<evidence type="ECO:0000256" key="10">
    <source>
        <dbReference type="ARBA" id="ARBA00034005"/>
    </source>
</evidence>
<comment type="caution">
    <text evidence="13">The sequence shown here is derived from an EMBL/GenBank/DDBJ whole genome shotgun (WGS) entry which is preliminary data.</text>
</comment>
<keyword evidence="9 11" id="KW-0234">DNA repair</keyword>
<dbReference type="SUPFAM" id="SSF52113">
    <property type="entry name" value="BRCT domain"/>
    <property type="match status" value="1"/>
</dbReference>
<dbReference type="CDD" id="cd17748">
    <property type="entry name" value="BRCT_DNA_ligase_like"/>
    <property type="match status" value="1"/>
</dbReference>
<dbReference type="EC" id="6.5.1.2" evidence="11"/>
<name>A0A3D8J0L9_9HELI</name>
<protein>
    <recommendedName>
        <fullName evidence="11">DNA ligase</fullName>
        <ecNumber evidence="11">6.5.1.2</ecNumber>
    </recommendedName>
    <alternativeName>
        <fullName evidence="11">Polydeoxyribonucleotide synthase [NAD(+)]</fullName>
    </alternativeName>
</protein>
<dbReference type="NCBIfam" id="TIGR00575">
    <property type="entry name" value="dnlj"/>
    <property type="match status" value="1"/>
</dbReference>
<dbReference type="GO" id="GO:0006281">
    <property type="term" value="P:DNA repair"/>
    <property type="evidence" value="ECO:0007669"/>
    <property type="project" value="UniProtKB-KW"/>
</dbReference>
<evidence type="ECO:0000256" key="5">
    <source>
        <dbReference type="ARBA" id="ARBA00022763"/>
    </source>
</evidence>
<dbReference type="SUPFAM" id="SSF47781">
    <property type="entry name" value="RuvA domain 2-like"/>
    <property type="match status" value="1"/>
</dbReference>
<dbReference type="GO" id="GO:0046872">
    <property type="term" value="F:metal ion binding"/>
    <property type="evidence" value="ECO:0007669"/>
    <property type="project" value="UniProtKB-KW"/>
</dbReference>
<dbReference type="InterPro" id="IPR012340">
    <property type="entry name" value="NA-bd_OB-fold"/>
</dbReference>
<keyword evidence="5 11" id="KW-0227">DNA damage</keyword>
<evidence type="ECO:0000256" key="6">
    <source>
        <dbReference type="ARBA" id="ARBA00022833"/>
    </source>
</evidence>
<sequence length="705" mass="80668">MTHKEYLENVDTLNRYAKHYYELDNPIASDEEYDRLYQEICEYEKSYPQNISPHSPTQRVENAPLENFIKKEHKTRMWSLEDVFNQHDLQDWLQKLDNAITRNATQSHQDSKQHPTNNLAFCISPKYDGMSLNLIYKHGQLQQAITRGDGIQGEVVTQNAKVIESIPQNITFLGEIEVRGEVVMSKDNFNKLNNQREIENKSLFANPRNAAAGSMRQLDSALVRERELDFIPWGIGYYDEQELRLFLSCNKESSNMNTLGFYDLLQLLPQMGFTKHRYLQQVQAQDIESAYQEILAKRENFPFLLDGFVIVVDDLILQRELGFTQKAPRFACAYKFPAHETTIQIESISWQVGRTGVITPVANFTPTSLEGAMISRATLHNFKEIERSDIRIGDHCLLIRSGDVIPKITKVFKERRNGNETIIPKPSQCPACEHTLHFEDIFIYCQNPKCLAKLKASLTHFTSKKAFDIAGLGESIIELLVDYKLIAGVVDIYFLQKESLLQLPNFKEKRAQNLLNAIRDSINHRELWRFIHALGILHIGEVASKKLAQFGTECFTMPKEQVANIDGFGEELAQSFTLYCQNNKEFIEQLLSITKPQISNNKKPQKADSLLFATELAVSQEKSQMQQTFAYLIGKTCVITGTFAVNRDFLKNRLEELGAHVSSNISTKTNFLLAGEKSGSKLAKAKKFNITILTQEDIKELIQFP</sequence>